<dbReference type="EMBL" id="VWRR01000005">
    <property type="protein sequence ID" value="KAF6003960.1"/>
    <property type="molecule type" value="Genomic_DNA"/>
</dbReference>
<comment type="caution">
    <text evidence="1">The sequence shown here is derived from an EMBL/GenBank/DDBJ whole genome shotgun (WGS) entry which is preliminary data.</text>
</comment>
<protein>
    <submittedName>
        <fullName evidence="1">Uncharacterized protein</fullName>
    </submittedName>
</protein>
<dbReference type="Proteomes" id="UP000530660">
    <property type="component" value="Unassembled WGS sequence"/>
</dbReference>
<accession>A0A7J7IMJ2</accession>
<dbReference type="AlphaFoldDB" id="A0A7J7IMJ2"/>
<reference evidence="1 2" key="1">
    <citation type="journal article" date="2020" name="J. Phycol.">
        <title>Comparative genome analysis reveals Cyanidiococcus gen. nov., a new extremophilic red algal genus sister to Cyanidioschyzon (Cyanidioschyzonaceae, Rhodophyta).</title>
        <authorList>
            <person name="Liu S.-L."/>
            <person name="Chiang Y.-R."/>
            <person name="Yoon H.S."/>
            <person name="Fu H.-Y."/>
        </authorList>
    </citation>
    <scope>NUCLEOTIDE SEQUENCE [LARGE SCALE GENOMIC DNA]</scope>
    <source>
        <strain evidence="1 2">THAL066</strain>
    </source>
</reference>
<keyword evidence="2" id="KW-1185">Reference proteome</keyword>
<organism evidence="1 2">
    <name type="scientific">Cyanidiococcus yangmingshanensis</name>
    <dbReference type="NCBI Taxonomy" id="2690220"/>
    <lineage>
        <taxon>Eukaryota</taxon>
        <taxon>Rhodophyta</taxon>
        <taxon>Bangiophyceae</taxon>
        <taxon>Cyanidiales</taxon>
        <taxon>Cyanidiaceae</taxon>
        <taxon>Cyanidiococcus</taxon>
    </lineage>
</organism>
<gene>
    <name evidence="1" type="ORF">F1559_004402</name>
</gene>
<evidence type="ECO:0000313" key="2">
    <source>
        <dbReference type="Proteomes" id="UP000530660"/>
    </source>
</evidence>
<sequence length="137" mass="15649">MGLQPRMLNFHDAGVPELETRRQATFPSMYARVGIPAIARIRAMIPLERWGIQCQRGSVRYAQTPAHYRSRNQPWHPNVLLRYPGYSARFGIALVLVSRPRVHDRPRGPIPIAFHLAPSPALSFACFQKRALIRIVE</sequence>
<evidence type="ECO:0000313" key="1">
    <source>
        <dbReference type="EMBL" id="KAF6003960.1"/>
    </source>
</evidence>
<name>A0A7J7IMJ2_9RHOD</name>
<proteinExistence type="predicted"/>